<dbReference type="Proteomes" id="UP000189703">
    <property type="component" value="Unplaced"/>
</dbReference>
<dbReference type="PROSITE" id="PS50011">
    <property type="entry name" value="PROTEIN_KINASE_DOM"/>
    <property type="match status" value="1"/>
</dbReference>
<dbReference type="PANTHER" id="PTHR47985">
    <property type="entry name" value="OS07G0668900 PROTEIN"/>
    <property type="match status" value="1"/>
</dbReference>
<dbReference type="InterPro" id="IPR011009">
    <property type="entry name" value="Kinase-like_dom_sf"/>
</dbReference>
<comment type="catalytic activity">
    <reaction evidence="13">
        <text>L-seryl-[protein] + ATP = O-phospho-L-seryl-[protein] + ADP + H(+)</text>
        <dbReference type="Rhea" id="RHEA:17989"/>
        <dbReference type="Rhea" id="RHEA-COMP:9863"/>
        <dbReference type="Rhea" id="RHEA-COMP:11604"/>
        <dbReference type="ChEBI" id="CHEBI:15378"/>
        <dbReference type="ChEBI" id="CHEBI:29999"/>
        <dbReference type="ChEBI" id="CHEBI:30616"/>
        <dbReference type="ChEBI" id="CHEBI:83421"/>
        <dbReference type="ChEBI" id="CHEBI:456216"/>
        <dbReference type="EC" id="2.7.11.1"/>
    </reaction>
</comment>
<evidence type="ECO:0000313" key="16">
    <source>
        <dbReference type="RefSeq" id="XP_019056124.1"/>
    </source>
</evidence>
<keyword evidence="10" id="KW-0472">Membrane</keyword>
<dbReference type="OrthoDB" id="4062651at2759"/>
<dbReference type="eggNOG" id="KOG1187">
    <property type="taxonomic scope" value="Eukaryota"/>
</dbReference>
<evidence type="ECO:0000256" key="3">
    <source>
        <dbReference type="ARBA" id="ARBA00012513"/>
    </source>
</evidence>
<dbReference type="InterPro" id="IPR000719">
    <property type="entry name" value="Prot_kinase_dom"/>
</dbReference>
<dbReference type="SMART" id="SM00220">
    <property type="entry name" value="S_TKc"/>
    <property type="match status" value="1"/>
</dbReference>
<dbReference type="PANTHER" id="PTHR47985:SF31">
    <property type="entry name" value="SERINE_THREONINE-PROTEIN KINASE PBL26-RELATED"/>
    <property type="match status" value="1"/>
</dbReference>
<dbReference type="RefSeq" id="XP_019056124.1">
    <property type="nucleotide sequence ID" value="XM_019200579.1"/>
</dbReference>
<keyword evidence="6" id="KW-0808">Transferase</keyword>
<protein>
    <recommendedName>
        <fullName evidence="3">non-specific serine/threonine protein kinase</fullName>
        <ecNumber evidence="3">2.7.11.1</ecNumber>
    </recommendedName>
</protein>
<evidence type="ECO:0000256" key="7">
    <source>
        <dbReference type="ARBA" id="ARBA00022741"/>
    </source>
</evidence>
<keyword evidence="9" id="KW-0067">ATP-binding</keyword>
<evidence type="ECO:0000259" key="14">
    <source>
        <dbReference type="PROSITE" id="PS50011"/>
    </source>
</evidence>
<evidence type="ECO:0000256" key="8">
    <source>
        <dbReference type="ARBA" id="ARBA00022777"/>
    </source>
</evidence>
<dbReference type="Pfam" id="PF00069">
    <property type="entry name" value="Pkinase"/>
    <property type="match status" value="1"/>
</dbReference>
<accession>A0A1U8QBG6</accession>
<evidence type="ECO:0000256" key="11">
    <source>
        <dbReference type="ARBA" id="ARBA00023288"/>
    </source>
</evidence>
<evidence type="ECO:0000256" key="5">
    <source>
        <dbReference type="ARBA" id="ARBA00022527"/>
    </source>
</evidence>
<dbReference type="GO" id="GO:0005524">
    <property type="term" value="F:ATP binding"/>
    <property type="evidence" value="ECO:0007669"/>
    <property type="project" value="UniProtKB-KW"/>
</dbReference>
<dbReference type="OMA" id="HQENFIA"/>
<comment type="catalytic activity">
    <reaction evidence="12">
        <text>L-threonyl-[protein] + ATP = O-phospho-L-threonyl-[protein] + ADP + H(+)</text>
        <dbReference type="Rhea" id="RHEA:46608"/>
        <dbReference type="Rhea" id="RHEA-COMP:11060"/>
        <dbReference type="Rhea" id="RHEA-COMP:11605"/>
        <dbReference type="ChEBI" id="CHEBI:15378"/>
        <dbReference type="ChEBI" id="CHEBI:30013"/>
        <dbReference type="ChEBI" id="CHEBI:30616"/>
        <dbReference type="ChEBI" id="CHEBI:61977"/>
        <dbReference type="ChEBI" id="CHEBI:456216"/>
        <dbReference type="EC" id="2.7.11.1"/>
    </reaction>
</comment>
<evidence type="ECO:0000256" key="6">
    <source>
        <dbReference type="ARBA" id="ARBA00022679"/>
    </source>
</evidence>
<evidence type="ECO:0000256" key="13">
    <source>
        <dbReference type="ARBA" id="ARBA00048679"/>
    </source>
</evidence>
<evidence type="ECO:0000256" key="10">
    <source>
        <dbReference type="ARBA" id="ARBA00023136"/>
    </source>
</evidence>
<evidence type="ECO:0000313" key="15">
    <source>
        <dbReference type="Proteomes" id="UP000189703"/>
    </source>
</evidence>
<evidence type="ECO:0000256" key="2">
    <source>
        <dbReference type="ARBA" id="ARBA00008684"/>
    </source>
</evidence>
<sequence length="387" mass="42145">MSCFPCFSGEKKAAKKTGSSRRSQSLEAPIKESPACPVFGDKAKPTQSGETTDKNDAANKDANGITAQTFTFRELAAATKNFKQEFLLGDGGLGRVYKGKLENGEKVAVKQLDRNGLEGNKEFLAEVMALSLLHHPNLVNLVGYCADGDQRLLVYEYIPMGSLEDHLLDTSTEKKPLSWSMRMKIAVGAAKGLEYLHDKANPPVIYRDLKTSNILMDEELNPKLSDFGLANLGPNSDKGLLPPRVMGTYGYSAPEYTRTGELTVKSDVYSFGVIFLELITGRRALDTTKPTEEQNLVTWAQPFFKDPSKFPALADPLLQGDFPVTSLNQAVAIAAMCLQDEPVARPLMSDVVTTLSFLSGDDLGLPLPPPPPSDEKSSSQEDDSSEE</sequence>
<comment type="similarity">
    <text evidence="2">Belongs to the protein kinase superfamily. Ser/Thr protein kinase family.</text>
</comment>
<proteinExistence type="inferred from homology"/>
<dbReference type="GeneID" id="104585810"/>
<dbReference type="KEGG" id="nnu:104585810"/>
<dbReference type="InterPro" id="IPR008271">
    <property type="entry name" value="Ser/Thr_kinase_AS"/>
</dbReference>
<keyword evidence="8 16" id="KW-0418">Kinase</keyword>
<keyword evidence="11" id="KW-0449">Lipoprotein</keyword>
<dbReference type="GO" id="GO:0004674">
    <property type="term" value="F:protein serine/threonine kinase activity"/>
    <property type="evidence" value="ECO:0007669"/>
    <property type="project" value="UniProtKB-KW"/>
</dbReference>
<reference evidence="16" key="1">
    <citation type="submission" date="2025-08" db="UniProtKB">
        <authorList>
            <consortium name="RefSeq"/>
        </authorList>
    </citation>
    <scope>IDENTIFICATION</scope>
</reference>
<feature type="domain" description="Protein kinase" evidence="14">
    <location>
        <begin position="82"/>
        <end position="358"/>
    </location>
</feature>
<dbReference type="AlphaFoldDB" id="A0A1U8QBG6"/>
<dbReference type="PROSITE" id="PS00108">
    <property type="entry name" value="PROTEIN_KINASE_ST"/>
    <property type="match status" value="1"/>
</dbReference>
<evidence type="ECO:0000256" key="1">
    <source>
        <dbReference type="ARBA" id="ARBA00004193"/>
    </source>
</evidence>
<evidence type="ECO:0000256" key="4">
    <source>
        <dbReference type="ARBA" id="ARBA00022475"/>
    </source>
</evidence>
<evidence type="ECO:0000256" key="9">
    <source>
        <dbReference type="ARBA" id="ARBA00022840"/>
    </source>
</evidence>
<dbReference type="SUPFAM" id="SSF56112">
    <property type="entry name" value="Protein kinase-like (PK-like)"/>
    <property type="match status" value="1"/>
</dbReference>
<dbReference type="CDD" id="cd14066">
    <property type="entry name" value="STKc_IRAK"/>
    <property type="match status" value="1"/>
</dbReference>
<dbReference type="FunFam" id="1.10.510.10:FF:000032">
    <property type="entry name" value="Serine/threonine-protein kinase PBS1"/>
    <property type="match status" value="1"/>
</dbReference>
<dbReference type="FunFam" id="3.30.200.20:FF:000244">
    <property type="entry name" value="Serine/threonine-protein kinase CDL1-like"/>
    <property type="match status" value="1"/>
</dbReference>
<keyword evidence="15" id="KW-1185">Reference proteome</keyword>
<comment type="subcellular location">
    <subcellularLocation>
        <location evidence="1">Cell membrane</location>
        <topology evidence="1">Lipid-anchor</topology>
    </subcellularLocation>
</comment>
<gene>
    <name evidence="16" type="primary">LOC104585810</name>
</gene>
<organism evidence="15 16">
    <name type="scientific">Nelumbo nucifera</name>
    <name type="common">Sacred lotus</name>
    <dbReference type="NCBI Taxonomy" id="4432"/>
    <lineage>
        <taxon>Eukaryota</taxon>
        <taxon>Viridiplantae</taxon>
        <taxon>Streptophyta</taxon>
        <taxon>Embryophyta</taxon>
        <taxon>Tracheophyta</taxon>
        <taxon>Spermatophyta</taxon>
        <taxon>Magnoliopsida</taxon>
        <taxon>Proteales</taxon>
        <taxon>Nelumbonaceae</taxon>
        <taxon>Nelumbo</taxon>
    </lineage>
</organism>
<keyword evidence="7" id="KW-0547">Nucleotide-binding</keyword>
<keyword evidence="5" id="KW-0723">Serine/threonine-protein kinase</keyword>
<dbReference type="EC" id="2.7.11.1" evidence="3"/>
<evidence type="ECO:0000256" key="12">
    <source>
        <dbReference type="ARBA" id="ARBA00047899"/>
    </source>
</evidence>
<keyword evidence="4" id="KW-1003">Cell membrane</keyword>
<dbReference type="GO" id="GO:0005886">
    <property type="term" value="C:plasma membrane"/>
    <property type="evidence" value="ECO:0007669"/>
    <property type="project" value="UniProtKB-SubCell"/>
</dbReference>
<dbReference type="GO" id="GO:0004672">
    <property type="term" value="F:protein kinase activity"/>
    <property type="evidence" value="ECO:0000318"/>
    <property type="project" value="GO_Central"/>
</dbReference>
<name>A0A1U8QBG6_NELNU</name>
<dbReference type="Gene3D" id="3.30.200.20">
    <property type="entry name" value="Phosphorylase Kinase, domain 1"/>
    <property type="match status" value="1"/>
</dbReference>
<dbReference type="Gene3D" id="1.10.510.10">
    <property type="entry name" value="Transferase(Phosphotransferase) domain 1"/>
    <property type="match status" value="1"/>
</dbReference>